<keyword evidence="2 4" id="KW-0378">Hydrolase</keyword>
<dbReference type="GO" id="GO:0016787">
    <property type="term" value="F:hydrolase activity"/>
    <property type="evidence" value="ECO:0007669"/>
    <property type="project" value="UniProtKB-KW"/>
</dbReference>
<evidence type="ECO:0000256" key="2">
    <source>
        <dbReference type="ARBA" id="ARBA00022801"/>
    </source>
</evidence>
<dbReference type="EMBL" id="MCOG01000015">
    <property type="protein sequence ID" value="ORY79189.1"/>
    <property type="molecule type" value="Genomic_DNA"/>
</dbReference>
<evidence type="ECO:0000313" key="4">
    <source>
        <dbReference type="EMBL" id="ORY79189.1"/>
    </source>
</evidence>
<organism evidence="4 5">
    <name type="scientific">Neocallimastix californiae</name>
    <dbReference type="NCBI Taxonomy" id="1754190"/>
    <lineage>
        <taxon>Eukaryota</taxon>
        <taxon>Fungi</taxon>
        <taxon>Fungi incertae sedis</taxon>
        <taxon>Chytridiomycota</taxon>
        <taxon>Chytridiomycota incertae sedis</taxon>
        <taxon>Neocallimastigomycetes</taxon>
        <taxon>Neocallimastigales</taxon>
        <taxon>Neocallimastigaceae</taxon>
        <taxon>Neocallimastix</taxon>
    </lineage>
</organism>
<comment type="caution">
    <text evidence="4">The sequence shown here is derived from an EMBL/GenBank/DDBJ whole genome shotgun (WGS) entry which is preliminary data.</text>
</comment>
<dbReference type="PANTHER" id="PTHR46118">
    <property type="entry name" value="PROTEIN ABHD11"/>
    <property type="match status" value="1"/>
</dbReference>
<dbReference type="Proteomes" id="UP000193920">
    <property type="component" value="Unassembled WGS sequence"/>
</dbReference>
<dbReference type="Pfam" id="PF00561">
    <property type="entry name" value="Abhydrolase_1"/>
    <property type="match status" value="1"/>
</dbReference>
<dbReference type="OrthoDB" id="8119704at2759"/>
<dbReference type="InterPro" id="IPR000073">
    <property type="entry name" value="AB_hydrolase_1"/>
</dbReference>
<dbReference type="InterPro" id="IPR029058">
    <property type="entry name" value="AB_hydrolase_fold"/>
</dbReference>
<proteinExistence type="inferred from homology"/>
<dbReference type="AlphaFoldDB" id="A0A1Y2F5Q8"/>
<keyword evidence="5" id="KW-1185">Reference proteome</keyword>
<name>A0A1Y2F5Q8_9FUNG</name>
<dbReference type="SUPFAM" id="SSF53474">
    <property type="entry name" value="alpha/beta-Hydrolases"/>
    <property type="match status" value="1"/>
</dbReference>
<evidence type="ECO:0000259" key="3">
    <source>
        <dbReference type="Pfam" id="PF00561"/>
    </source>
</evidence>
<feature type="domain" description="AB hydrolase-1" evidence="3">
    <location>
        <begin position="23"/>
        <end position="121"/>
    </location>
</feature>
<sequence length="143" mass="16416">MAFLTMSDGVKIYYEDNKKDGQTLLFCHGLNSSHTLIKNFIDEFRGNYHVVCYDQRGHENSDRPKINMNVNRLGKDLNEIIEQLKLNDIILIGHSMGAATIFNYVNYHGCDRIKKIVAVDMSPYMRNTVWEGGIGLGKWTDNQ</sequence>
<protein>
    <submittedName>
        <fullName evidence="4">Alpha/beta-hydrolase</fullName>
    </submittedName>
</protein>
<comment type="similarity">
    <text evidence="1">Belongs to the AB hydrolase superfamily.</text>
</comment>
<dbReference type="PANTHER" id="PTHR46118:SF4">
    <property type="entry name" value="PROTEIN ABHD11"/>
    <property type="match status" value="1"/>
</dbReference>
<dbReference type="STRING" id="1754190.A0A1Y2F5Q8"/>
<gene>
    <name evidence="4" type="ORF">LY90DRAFT_625531</name>
</gene>
<evidence type="ECO:0000256" key="1">
    <source>
        <dbReference type="ARBA" id="ARBA00008645"/>
    </source>
</evidence>
<dbReference type="Gene3D" id="3.40.50.1820">
    <property type="entry name" value="alpha/beta hydrolase"/>
    <property type="match status" value="1"/>
</dbReference>
<accession>A0A1Y2F5Q8</accession>
<reference evidence="4 5" key="1">
    <citation type="submission" date="2016-08" db="EMBL/GenBank/DDBJ databases">
        <title>A Parts List for Fungal Cellulosomes Revealed by Comparative Genomics.</title>
        <authorList>
            <consortium name="DOE Joint Genome Institute"/>
            <person name="Haitjema C.H."/>
            <person name="Gilmore S.P."/>
            <person name="Henske J.K."/>
            <person name="Solomon K.V."/>
            <person name="De Groot R."/>
            <person name="Kuo A."/>
            <person name="Mondo S.J."/>
            <person name="Salamov A.A."/>
            <person name="Labutti K."/>
            <person name="Zhao Z."/>
            <person name="Chiniquy J."/>
            <person name="Barry K."/>
            <person name="Brewer H.M."/>
            <person name="Purvine S.O."/>
            <person name="Wright A.T."/>
            <person name="Boxma B."/>
            <person name="Van Alen T."/>
            <person name="Hackstein J.H."/>
            <person name="Baker S.E."/>
            <person name="Grigoriev I.V."/>
            <person name="O'Malley M.A."/>
        </authorList>
    </citation>
    <scope>NUCLEOTIDE SEQUENCE [LARGE SCALE GENOMIC DNA]</scope>
    <source>
        <strain evidence="4 5">G1</strain>
    </source>
</reference>
<evidence type="ECO:0000313" key="5">
    <source>
        <dbReference type="Proteomes" id="UP000193920"/>
    </source>
</evidence>